<dbReference type="PANTHER" id="PTHR46300:SF11">
    <property type="entry name" value="OXIDOREDUCTASE, PUTATIVE-RELATED"/>
    <property type="match status" value="1"/>
</dbReference>
<name>A0A1X2HPH5_SYNRA</name>
<dbReference type="GO" id="GO:0004497">
    <property type="term" value="F:monooxygenase activity"/>
    <property type="evidence" value="ECO:0007669"/>
    <property type="project" value="UniProtKB-KW"/>
</dbReference>
<dbReference type="GO" id="GO:0020037">
    <property type="term" value="F:heme binding"/>
    <property type="evidence" value="ECO:0007669"/>
    <property type="project" value="InterPro"/>
</dbReference>
<keyword evidence="2 5" id="KW-0560">Oxidoreductase</keyword>
<dbReference type="InterPro" id="IPR036396">
    <property type="entry name" value="Cyt_P450_sf"/>
</dbReference>
<proteinExistence type="inferred from homology"/>
<dbReference type="InParanoid" id="A0A1X2HPH5"/>
<keyword evidence="5" id="KW-0503">Monooxygenase</keyword>
<dbReference type="InterPro" id="IPR001128">
    <property type="entry name" value="Cyt_P450"/>
</dbReference>
<dbReference type="OrthoDB" id="2214136at2759"/>
<keyword evidence="3 4" id="KW-0408">Iron</keyword>
<dbReference type="EMBL" id="MCGN01000002">
    <property type="protein sequence ID" value="ORZ01290.1"/>
    <property type="molecule type" value="Genomic_DNA"/>
</dbReference>
<evidence type="ECO:0000313" key="7">
    <source>
        <dbReference type="Proteomes" id="UP000242180"/>
    </source>
</evidence>
<organism evidence="6 7">
    <name type="scientific">Syncephalastrum racemosum</name>
    <name type="common">Filamentous fungus</name>
    <dbReference type="NCBI Taxonomy" id="13706"/>
    <lineage>
        <taxon>Eukaryota</taxon>
        <taxon>Fungi</taxon>
        <taxon>Fungi incertae sedis</taxon>
        <taxon>Mucoromycota</taxon>
        <taxon>Mucoromycotina</taxon>
        <taxon>Mucoromycetes</taxon>
        <taxon>Mucorales</taxon>
        <taxon>Syncephalastraceae</taxon>
        <taxon>Syncephalastrum</taxon>
    </lineage>
</organism>
<dbReference type="STRING" id="13706.A0A1X2HPH5"/>
<keyword evidence="1 4" id="KW-0479">Metal-binding</keyword>
<dbReference type="Gene3D" id="1.10.630.10">
    <property type="entry name" value="Cytochrome P450"/>
    <property type="match status" value="1"/>
</dbReference>
<dbReference type="PROSITE" id="PS00086">
    <property type="entry name" value="CYTOCHROME_P450"/>
    <property type="match status" value="1"/>
</dbReference>
<dbReference type="AlphaFoldDB" id="A0A1X2HPH5"/>
<dbReference type="SUPFAM" id="SSF48264">
    <property type="entry name" value="Cytochrome P450"/>
    <property type="match status" value="1"/>
</dbReference>
<evidence type="ECO:0000256" key="1">
    <source>
        <dbReference type="ARBA" id="ARBA00022723"/>
    </source>
</evidence>
<keyword evidence="7" id="KW-1185">Reference proteome</keyword>
<protein>
    <submittedName>
        <fullName evidence="6">Cytochrome P450</fullName>
    </submittedName>
</protein>
<evidence type="ECO:0000256" key="3">
    <source>
        <dbReference type="ARBA" id="ARBA00023004"/>
    </source>
</evidence>
<dbReference type="Proteomes" id="UP000242180">
    <property type="component" value="Unassembled WGS sequence"/>
</dbReference>
<dbReference type="PRINTS" id="PR00385">
    <property type="entry name" value="P450"/>
</dbReference>
<reference evidence="6 7" key="1">
    <citation type="submission" date="2016-07" db="EMBL/GenBank/DDBJ databases">
        <title>Pervasive Adenine N6-methylation of Active Genes in Fungi.</title>
        <authorList>
            <consortium name="DOE Joint Genome Institute"/>
            <person name="Mondo S.J."/>
            <person name="Dannebaum R.O."/>
            <person name="Kuo R.C."/>
            <person name="Labutti K."/>
            <person name="Haridas S."/>
            <person name="Kuo A."/>
            <person name="Salamov A."/>
            <person name="Ahrendt S.R."/>
            <person name="Lipzen A."/>
            <person name="Sullivan W."/>
            <person name="Andreopoulos W.B."/>
            <person name="Clum A."/>
            <person name="Lindquist E."/>
            <person name="Daum C."/>
            <person name="Ramamoorthy G.K."/>
            <person name="Gryganskyi A."/>
            <person name="Culley D."/>
            <person name="Magnuson J.K."/>
            <person name="James T.Y."/>
            <person name="O'Malley M.A."/>
            <person name="Stajich J.E."/>
            <person name="Spatafora J.W."/>
            <person name="Visel A."/>
            <person name="Grigoriev I.V."/>
        </authorList>
    </citation>
    <scope>NUCLEOTIDE SEQUENCE [LARGE SCALE GENOMIC DNA]</scope>
    <source>
        <strain evidence="6 7">NRRL 2496</strain>
    </source>
</reference>
<dbReference type="Pfam" id="PF00067">
    <property type="entry name" value="p450"/>
    <property type="match status" value="1"/>
</dbReference>
<dbReference type="InterPro" id="IPR017972">
    <property type="entry name" value="Cyt_P450_CS"/>
</dbReference>
<accession>A0A1X2HPH5</accession>
<evidence type="ECO:0000256" key="4">
    <source>
        <dbReference type="PIRSR" id="PIRSR602401-1"/>
    </source>
</evidence>
<sequence length="515" mass="58603">MLENTSTVATAKKGIAALAVCYLVISLYKRHQNHNDRNGLKEVPSPPGEYPILGHILAMGKSPVERLLEWHRTIGPMYRISMGARKWILINDPVMAHELFVQRGSLTSSRNAHSFSHRVYADHGRGIVAAQADRRWKSSRTIALSILAPKMVEQYGSLLRDEADKLVDNLLDATATQNRVDPFKLLQLASLNVIMVTCFARRISSLEDEMFHTLIGLTDGFIKFAGITGDTGSFFPILRAWDLLSSKERMLKKFIREYRDEPFANLVRDALVSDQECLTKDIYDMKDNYNLDEKDVMILLSDLVVAGSDTTAVTLTWAFSILVHHPDVQKKIQAEIDAFKASHNGNLPRFADRDELPYTISVQKECMRFRTTTNFGVPHVATESFEYRGYYIPQGTTLISNMYAMHRNPDAYENPDTFKPERFINNTKTMMASMNGALEGRDHYNFGWGRRVCPGAHLAEVEIYNAFIRVLEKCDILPEMDENKRPMYPDINNAKTGGVTVTPENMYMRFLLRKT</sequence>
<evidence type="ECO:0000256" key="2">
    <source>
        <dbReference type="ARBA" id="ARBA00023002"/>
    </source>
</evidence>
<dbReference type="InterPro" id="IPR050364">
    <property type="entry name" value="Cytochrome_P450_fung"/>
</dbReference>
<comment type="caution">
    <text evidence="6">The sequence shown here is derived from an EMBL/GenBank/DDBJ whole genome shotgun (WGS) entry which is preliminary data.</text>
</comment>
<dbReference type="GO" id="GO:0005506">
    <property type="term" value="F:iron ion binding"/>
    <property type="evidence" value="ECO:0007669"/>
    <property type="project" value="InterPro"/>
</dbReference>
<gene>
    <name evidence="6" type="ORF">BCR43DRAFT_486698</name>
</gene>
<dbReference type="PANTHER" id="PTHR46300">
    <property type="entry name" value="P450, PUTATIVE (EUROFUNG)-RELATED-RELATED"/>
    <property type="match status" value="1"/>
</dbReference>
<comment type="similarity">
    <text evidence="5">Belongs to the cytochrome P450 family.</text>
</comment>
<feature type="binding site" description="axial binding residue" evidence="4">
    <location>
        <position position="453"/>
    </location>
    <ligand>
        <name>heme</name>
        <dbReference type="ChEBI" id="CHEBI:30413"/>
    </ligand>
    <ligandPart>
        <name>Fe</name>
        <dbReference type="ChEBI" id="CHEBI:18248"/>
    </ligandPart>
</feature>
<dbReference type="InterPro" id="IPR002401">
    <property type="entry name" value="Cyt_P450_E_grp-I"/>
</dbReference>
<dbReference type="PRINTS" id="PR00463">
    <property type="entry name" value="EP450I"/>
</dbReference>
<keyword evidence="4 5" id="KW-0349">Heme</keyword>
<evidence type="ECO:0000313" key="6">
    <source>
        <dbReference type="EMBL" id="ORZ01290.1"/>
    </source>
</evidence>
<dbReference type="GO" id="GO:0016705">
    <property type="term" value="F:oxidoreductase activity, acting on paired donors, with incorporation or reduction of molecular oxygen"/>
    <property type="evidence" value="ECO:0007669"/>
    <property type="project" value="InterPro"/>
</dbReference>
<evidence type="ECO:0000256" key="5">
    <source>
        <dbReference type="RuleBase" id="RU000461"/>
    </source>
</evidence>
<dbReference type="OMA" id="VEECDIK"/>
<comment type="cofactor">
    <cofactor evidence="4">
        <name>heme</name>
        <dbReference type="ChEBI" id="CHEBI:30413"/>
    </cofactor>
</comment>